<feature type="region of interest" description="Disordered" evidence="1">
    <location>
        <begin position="505"/>
        <end position="597"/>
    </location>
</feature>
<dbReference type="OrthoDB" id="1668162at2759"/>
<dbReference type="InterPro" id="IPR015425">
    <property type="entry name" value="FH2_Formin"/>
</dbReference>
<evidence type="ECO:0000259" key="2">
    <source>
        <dbReference type="PROSITE" id="PS51444"/>
    </source>
</evidence>
<dbReference type="GO" id="GO:0005884">
    <property type="term" value="C:actin filament"/>
    <property type="evidence" value="ECO:0007669"/>
    <property type="project" value="TreeGrafter"/>
</dbReference>
<feature type="compositionally biased region" description="Pro residues" evidence="1">
    <location>
        <begin position="8"/>
        <end position="76"/>
    </location>
</feature>
<evidence type="ECO:0000256" key="1">
    <source>
        <dbReference type="SAM" id="MobiDB-lite"/>
    </source>
</evidence>
<organism evidence="3 4">
    <name type="scientific">Carpediemonas membranifera</name>
    <dbReference type="NCBI Taxonomy" id="201153"/>
    <lineage>
        <taxon>Eukaryota</taxon>
        <taxon>Metamonada</taxon>
        <taxon>Carpediemonas-like organisms</taxon>
        <taxon>Carpediemonas</taxon>
    </lineage>
</organism>
<reference evidence="3" key="1">
    <citation type="submission" date="2021-05" db="EMBL/GenBank/DDBJ databases">
        <title>A free-living protist that lacks canonical eukaryotic 1 DNA replication and segregation systems.</title>
        <authorList>
            <person name="Salas-Leiva D.E."/>
            <person name="Tromer E.C."/>
            <person name="Curtis B.A."/>
            <person name="Jerlstrom-Hultqvist J."/>
            <person name="Kolisko M."/>
            <person name="Yi Z."/>
            <person name="Salas-Leiva J.S."/>
            <person name="Gallot-Lavallee L."/>
            <person name="Kops G.J.P.L."/>
            <person name="Archibald J.M."/>
            <person name="Simpson A.G.B."/>
            <person name="Roger A.J."/>
        </authorList>
    </citation>
    <scope>NUCLEOTIDE SEQUENCE</scope>
    <source>
        <strain evidence="3">BICM</strain>
    </source>
</reference>
<dbReference type="PANTHER" id="PTHR45691">
    <property type="entry name" value="PROTEIN DIAPHANOUS"/>
    <property type="match status" value="1"/>
</dbReference>
<dbReference type="Proteomes" id="UP000717585">
    <property type="component" value="Unassembled WGS sequence"/>
</dbReference>
<proteinExistence type="predicted"/>
<evidence type="ECO:0000313" key="3">
    <source>
        <dbReference type="EMBL" id="KAG9393058.1"/>
    </source>
</evidence>
<dbReference type="GO" id="GO:0030041">
    <property type="term" value="P:actin filament polymerization"/>
    <property type="evidence" value="ECO:0007669"/>
    <property type="project" value="TreeGrafter"/>
</dbReference>
<dbReference type="PROSITE" id="PS51444">
    <property type="entry name" value="FH2"/>
    <property type="match status" value="1"/>
</dbReference>
<feature type="compositionally biased region" description="Pro residues" evidence="1">
    <location>
        <begin position="571"/>
        <end position="591"/>
    </location>
</feature>
<dbReference type="InterPro" id="IPR042201">
    <property type="entry name" value="FH2_Formin_sf"/>
</dbReference>
<dbReference type="InterPro" id="IPR051412">
    <property type="entry name" value="Formin_Homology_Diaphanous_sf"/>
</dbReference>
<gene>
    <name evidence="3" type="ORF">J8273_3187</name>
</gene>
<feature type="region of interest" description="Disordered" evidence="1">
    <location>
        <begin position="1"/>
        <end position="101"/>
    </location>
</feature>
<keyword evidence="4" id="KW-1185">Reference proteome</keyword>
<protein>
    <submittedName>
        <fullName evidence="3">Formin 2 Domain</fullName>
    </submittedName>
</protein>
<comment type="caution">
    <text evidence="3">The sequence shown here is derived from an EMBL/GenBank/DDBJ whole genome shotgun (WGS) entry which is preliminary data.</text>
</comment>
<evidence type="ECO:0000313" key="4">
    <source>
        <dbReference type="Proteomes" id="UP000717585"/>
    </source>
</evidence>
<dbReference type="Gene3D" id="1.20.58.2220">
    <property type="entry name" value="Formin, FH2 domain"/>
    <property type="match status" value="1"/>
</dbReference>
<sequence>MAGAPVSGGPPPPPMPGAKGPPPPPMPGMKGPGGPPPPPMPGMKGPPPPPMMPGARGPPPPPGMPGRGPPPPPGMPMPMAQQANPWAKPNEKPPKKTKPLHWGKIPERMIEKTVWKDLGKTDLPIEDEFLENFVSAPPKPKPASAAGPKKAAPKVISLLEANRARNVAIVMAQLRQSHQETRQALIELDGNVISGDTCKAFLEHAPTEEELDTIRDYDGDVAMLGKPEQFFLVIQDVPHLKLRLKTMALMAFFDGRVSDVRPQVQTLIDCFKGLNDSAKFKMTLRIMLSLGNRINGGSKNGGAWGFELASLGKIASSRGADKRTMMHTVAKIAARMDDQKTVEPASDWAYRIEQERPLLNLVDDLKAVIDATRVSAEQAAKEITALDREVASAGMAIKSFENSTPVEGDKFVEKVTKFVKDAQGEIDMLKKLNGDWEKLYDKFVEAYGMNLNKTSPEEIIEMMATFLKTYEKCMQENAADIAKLAAEEKKKAKLEAAQKRKDALKAAREAKEAAKNKPKVPDAVATVTEVKPSDPIEPAARPADVVEGEEPAAPAEDTPKPALDPIEESPDPIPAGTIPPTPASEDMPPPSASIKPMHAVKPSFSDIANSAAADQKGLLDDLIGSLRDGEAFKTIRPRRNRARKSPMF</sequence>
<feature type="compositionally biased region" description="Basic and acidic residues" evidence="1">
    <location>
        <begin position="505"/>
        <end position="515"/>
    </location>
</feature>
<dbReference type="SMART" id="SM00498">
    <property type="entry name" value="FH2"/>
    <property type="match status" value="1"/>
</dbReference>
<dbReference type="Pfam" id="PF02181">
    <property type="entry name" value="FH2"/>
    <property type="match status" value="1"/>
</dbReference>
<dbReference type="AlphaFoldDB" id="A0A8J6ASM7"/>
<feature type="domain" description="FH2" evidence="2">
    <location>
        <begin position="87"/>
        <end position="496"/>
    </location>
</feature>
<accession>A0A8J6ASM7</accession>
<name>A0A8J6ASM7_9EUKA</name>
<dbReference type="EMBL" id="JAHDYR010000025">
    <property type="protein sequence ID" value="KAG9393058.1"/>
    <property type="molecule type" value="Genomic_DNA"/>
</dbReference>
<dbReference type="SUPFAM" id="SSF101447">
    <property type="entry name" value="Formin homology 2 domain (FH2 domain)"/>
    <property type="match status" value="1"/>
</dbReference>
<dbReference type="PANTHER" id="PTHR45691:SF6">
    <property type="entry name" value="PROTEIN DIAPHANOUS"/>
    <property type="match status" value="1"/>
</dbReference>